<evidence type="ECO:0000313" key="1">
    <source>
        <dbReference type="EMBL" id="GMK58626.1"/>
    </source>
</evidence>
<organism evidence="1 2">
    <name type="scientific">Cutaneotrichosporon spelunceum</name>
    <dbReference type="NCBI Taxonomy" id="1672016"/>
    <lineage>
        <taxon>Eukaryota</taxon>
        <taxon>Fungi</taxon>
        <taxon>Dikarya</taxon>
        <taxon>Basidiomycota</taxon>
        <taxon>Agaricomycotina</taxon>
        <taxon>Tremellomycetes</taxon>
        <taxon>Trichosporonales</taxon>
        <taxon>Trichosporonaceae</taxon>
        <taxon>Cutaneotrichosporon</taxon>
    </lineage>
</organism>
<dbReference type="Proteomes" id="UP001222932">
    <property type="component" value="Unassembled WGS sequence"/>
</dbReference>
<name>A0AAD3YD12_9TREE</name>
<evidence type="ECO:0000313" key="2">
    <source>
        <dbReference type="Proteomes" id="UP001222932"/>
    </source>
</evidence>
<dbReference type="AlphaFoldDB" id="A0AAD3YD12"/>
<sequence>MTWEAVLDPHTFPRATLLSSSRIVGYLFPLPLTDDSGTYPITLDAPPATLSEANDIAAACGHHLAELTHNVREVLTDVLSGRADALTRPLPPAPDGLLRQSMAAPRPGTVAAWAEMLGTARLDNHTVHSARSTHSDHNNTAHDNADNHTLTVRDFTFPLAPAWARVGVAIGRQVTLVVPHEMPAGAMAWAQVMRIALEVIGRGEGDEGDEGEWDVAGALKPPMEDPVRITQPRGAEVRILPSHFEEHKPKKKPSLFGRFRKAL</sequence>
<proteinExistence type="predicted"/>
<gene>
    <name evidence="1" type="ORF">CspeluHIS016_0600680</name>
</gene>
<protein>
    <submittedName>
        <fullName evidence="1">Uncharacterized protein</fullName>
    </submittedName>
</protein>
<reference evidence="1" key="1">
    <citation type="journal article" date="2023" name="BMC Genomics">
        <title>Chromosome-level genome assemblies of Cutaneotrichosporon spp. (Trichosporonales, Basidiomycota) reveal imbalanced evolution between nucleotide sequences and chromosome synteny.</title>
        <authorList>
            <person name="Kobayashi Y."/>
            <person name="Kayamori A."/>
            <person name="Aoki K."/>
            <person name="Shiwa Y."/>
            <person name="Matsutani M."/>
            <person name="Fujita N."/>
            <person name="Sugita T."/>
            <person name="Iwasaki W."/>
            <person name="Tanaka N."/>
            <person name="Takashima M."/>
        </authorList>
    </citation>
    <scope>NUCLEOTIDE SEQUENCE</scope>
    <source>
        <strain evidence="1">HIS016</strain>
    </source>
</reference>
<dbReference type="EMBL" id="BTCM01000006">
    <property type="protein sequence ID" value="GMK58626.1"/>
    <property type="molecule type" value="Genomic_DNA"/>
</dbReference>
<accession>A0AAD3YD12</accession>
<keyword evidence="2" id="KW-1185">Reference proteome</keyword>
<reference evidence="1" key="2">
    <citation type="submission" date="2023-06" db="EMBL/GenBank/DDBJ databases">
        <authorList>
            <person name="Kobayashi Y."/>
            <person name="Kayamori A."/>
            <person name="Aoki K."/>
            <person name="Shiwa Y."/>
            <person name="Fujita N."/>
            <person name="Sugita T."/>
            <person name="Iwasaki W."/>
            <person name="Tanaka N."/>
            <person name="Takashima M."/>
        </authorList>
    </citation>
    <scope>NUCLEOTIDE SEQUENCE</scope>
    <source>
        <strain evidence="1">HIS016</strain>
    </source>
</reference>
<comment type="caution">
    <text evidence="1">The sequence shown here is derived from an EMBL/GenBank/DDBJ whole genome shotgun (WGS) entry which is preliminary data.</text>
</comment>